<comment type="caution">
    <text evidence="4">The sequence shown here is derived from an EMBL/GenBank/DDBJ whole genome shotgun (WGS) entry which is preliminary data.</text>
</comment>
<protein>
    <recommendedName>
        <fullName evidence="3">C2H2-type domain-containing protein</fullName>
    </recommendedName>
</protein>
<dbReference type="PROSITE" id="PS50157">
    <property type="entry name" value="ZINC_FINGER_C2H2_2"/>
    <property type="match status" value="1"/>
</dbReference>
<reference evidence="4 5" key="1">
    <citation type="submission" date="2018-03" db="EMBL/GenBank/DDBJ databases">
        <title>Genomes of Pezizomycetes fungi and the evolution of truffles.</title>
        <authorList>
            <person name="Murat C."/>
            <person name="Payen T."/>
            <person name="Noel B."/>
            <person name="Kuo A."/>
            <person name="Martin F.M."/>
        </authorList>
    </citation>
    <scope>NUCLEOTIDE SEQUENCE [LARGE SCALE GENOMIC DNA]</scope>
    <source>
        <strain evidence="4">091103-1</strain>
    </source>
</reference>
<evidence type="ECO:0000256" key="1">
    <source>
        <dbReference type="PROSITE-ProRule" id="PRU00042"/>
    </source>
</evidence>
<dbReference type="PANTHER" id="PTHR42031:SF1">
    <property type="entry name" value="KEY LIME PATHOGENICITY PROTEIN"/>
    <property type="match status" value="1"/>
</dbReference>
<dbReference type="Pfam" id="PF25438">
    <property type="entry name" value="DUF7896"/>
    <property type="match status" value="1"/>
</dbReference>
<sequence>MAAPPLGITREEGAPLNLKTYLLDFARFQEEHPDLSSDECANMFYGVVIGDHGAVPVHGESVSGDLRAVNLKAGSCPGGSQSSAPPLESQQMSYSNSISSFPGTAPTVQQTFALMSGRSPHQFQVSNSVTCRPAYHEAAMPPKAPQLTSLEDIQSMVFKMGGDENLALADFLSQKDSSEPFSMLRHSVSSAPTAFCGDSMDKAYPFTLDGSPGICATPMQPQLSSSTSGCYAGVDEGCLESPGLLSHPMTRHSRSFSNASHMSRSSYISSQGESTSPTDRFSYTQNSWAPMSRQTSNASLTHGTRMLRVSSSTGNSASGNGGGDYDTFCGRGDMDTMLNGVGLFASDIEPSSSLDKATGQHMLKRASSTSVEDLDHSLSITVENEMRRDPSTASEGVKSRKPKRVKEEAELAVAVQGEGVSAATAAGCGVPENGKQGRQAQRIGDSGSPANHRNSATTDKATQREPSEKMETTGNLPAGGRVLAASKPGKSGAKYAAVSATKSSYVRPPQPRVHCKFCNECPDGFRGDHELRRHTEREHTRVRRMFVIKDISVDGQFLAKCKACQSGKKYGIDYNAAAHLRRQHFNPDPKKDGKKKKLTFDTSTPDMAVLRKWIDEVEVVADYGEYPLDGTDDSGADDVCESVNKESASADEGEKEEDISRVSNPGDIAAGNSAAPVVAVQDGALGVSGIPTQQAPFDNASWEGPGNWCGPGNAFDMSHNYGFQYSVSGGSLRLADALNPQSNATGEQNGMTLHQHQLLMHLSPSGQAMQPSVDGETTSAIFGGLPGPAVTKDTSGMFDNNDLEMLIPDPDPIFQVDDLHYS</sequence>
<dbReference type="Proteomes" id="UP000246991">
    <property type="component" value="Unassembled WGS sequence"/>
</dbReference>
<feature type="region of interest" description="Disordered" evidence="2">
    <location>
        <begin position="75"/>
        <end position="96"/>
    </location>
</feature>
<name>A0A317SY85_9PEZI</name>
<dbReference type="InterPro" id="IPR013087">
    <property type="entry name" value="Znf_C2H2_type"/>
</dbReference>
<dbReference type="InterPro" id="IPR057218">
    <property type="entry name" value="DUF7896"/>
</dbReference>
<evidence type="ECO:0000259" key="3">
    <source>
        <dbReference type="PROSITE" id="PS50157"/>
    </source>
</evidence>
<feature type="compositionally biased region" description="Polar residues" evidence="2">
    <location>
        <begin position="448"/>
        <end position="460"/>
    </location>
</feature>
<gene>
    <name evidence="4" type="ORF">C7212DRAFT_272821</name>
</gene>
<proteinExistence type="predicted"/>
<dbReference type="OrthoDB" id="5377599at2759"/>
<feature type="region of interest" description="Disordered" evidence="2">
    <location>
        <begin position="426"/>
        <end position="481"/>
    </location>
</feature>
<dbReference type="STRING" id="42249.A0A317SY85"/>
<feature type="compositionally biased region" description="Acidic residues" evidence="2">
    <location>
        <begin position="630"/>
        <end position="640"/>
    </location>
</feature>
<feature type="compositionally biased region" description="Basic and acidic residues" evidence="2">
    <location>
        <begin position="461"/>
        <end position="471"/>
    </location>
</feature>
<keyword evidence="1" id="KW-0862">Zinc</keyword>
<dbReference type="AlphaFoldDB" id="A0A317SY85"/>
<evidence type="ECO:0000313" key="4">
    <source>
        <dbReference type="EMBL" id="PWW79284.1"/>
    </source>
</evidence>
<keyword evidence="1" id="KW-0479">Metal-binding</keyword>
<dbReference type="GO" id="GO:0008270">
    <property type="term" value="F:zinc ion binding"/>
    <property type="evidence" value="ECO:0007669"/>
    <property type="project" value="UniProtKB-KW"/>
</dbReference>
<feature type="region of interest" description="Disordered" evidence="2">
    <location>
        <begin position="384"/>
        <end position="405"/>
    </location>
</feature>
<evidence type="ECO:0000256" key="2">
    <source>
        <dbReference type="SAM" id="MobiDB-lite"/>
    </source>
</evidence>
<accession>A0A317SY85</accession>
<dbReference type="EMBL" id="PYWC01000009">
    <property type="protein sequence ID" value="PWW79284.1"/>
    <property type="molecule type" value="Genomic_DNA"/>
</dbReference>
<dbReference type="PROSITE" id="PS00028">
    <property type="entry name" value="ZINC_FINGER_C2H2_1"/>
    <property type="match status" value="1"/>
</dbReference>
<evidence type="ECO:0000313" key="5">
    <source>
        <dbReference type="Proteomes" id="UP000246991"/>
    </source>
</evidence>
<keyword evidence="1" id="KW-0863">Zinc-finger</keyword>
<feature type="region of interest" description="Disordered" evidence="2">
    <location>
        <begin position="626"/>
        <end position="659"/>
    </location>
</feature>
<dbReference type="PANTHER" id="PTHR42031">
    <property type="entry name" value="KEY LIME PATHOGENICITY PROTEIN"/>
    <property type="match status" value="1"/>
</dbReference>
<organism evidence="4 5">
    <name type="scientific">Tuber magnatum</name>
    <name type="common">white Piedmont truffle</name>
    <dbReference type="NCBI Taxonomy" id="42249"/>
    <lineage>
        <taxon>Eukaryota</taxon>
        <taxon>Fungi</taxon>
        <taxon>Dikarya</taxon>
        <taxon>Ascomycota</taxon>
        <taxon>Pezizomycotina</taxon>
        <taxon>Pezizomycetes</taxon>
        <taxon>Pezizales</taxon>
        <taxon>Tuberaceae</taxon>
        <taxon>Tuber</taxon>
    </lineage>
</organism>
<feature type="domain" description="C2H2-type" evidence="3">
    <location>
        <begin position="516"/>
        <end position="544"/>
    </location>
</feature>
<keyword evidence="5" id="KW-1185">Reference proteome</keyword>